<dbReference type="EMBL" id="LVLJ01003476">
    <property type="protein sequence ID" value="OAE21329.1"/>
    <property type="molecule type" value="Genomic_DNA"/>
</dbReference>
<protein>
    <submittedName>
        <fullName evidence="2">Uncharacterized protein</fullName>
    </submittedName>
</protein>
<feature type="compositionally biased region" description="Gly residues" evidence="1">
    <location>
        <begin position="157"/>
        <end position="167"/>
    </location>
</feature>
<evidence type="ECO:0000313" key="3">
    <source>
        <dbReference type="Proteomes" id="UP000077202"/>
    </source>
</evidence>
<comment type="caution">
    <text evidence="2">The sequence shown here is derived from an EMBL/GenBank/DDBJ whole genome shotgun (WGS) entry which is preliminary data.</text>
</comment>
<gene>
    <name evidence="2" type="ORF">AXG93_868s1680</name>
</gene>
<organism evidence="2 3">
    <name type="scientific">Marchantia polymorpha subsp. ruderalis</name>
    <dbReference type="NCBI Taxonomy" id="1480154"/>
    <lineage>
        <taxon>Eukaryota</taxon>
        <taxon>Viridiplantae</taxon>
        <taxon>Streptophyta</taxon>
        <taxon>Embryophyta</taxon>
        <taxon>Marchantiophyta</taxon>
        <taxon>Marchantiopsida</taxon>
        <taxon>Marchantiidae</taxon>
        <taxon>Marchantiales</taxon>
        <taxon>Marchantiaceae</taxon>
        <taxon>Marchantia</taxon>
    </lineage>
</organism>
<dbReference type="Proteomes" id="UP000077202">
    <property type="component" value="Unassembled WGS sequence"/>
</dbReference>
<name>A0A176VK48_MARPO</name>
<proteinExistence type="predicted"/>
<evidence type="ECO:0000256" key="1">
    <source>
        <dbReference type="SAM" id="MobiDB-lite"/>
    </source>
</evidence>
<reference evidence="2" key="1">
    <citation type="submission" date="2016-03" db="EMBL/GenBank/DDBJ databases">
        <title>Mechanisms controlling the formation of the plant cell surface in tip-growing cells are functionally conserved among land plants.</title>
        <authorList>
            <person name="Honkanen S."/>
            <person name="Jones V.A."/>
            <person name="Morieri G."/>
            <person name="Champion C."/>
            <person name="Hetherington A.J."/>
            <person name="Kelly S."/>
            <person name="Saint-Marcoux D."/>
            <person name="Proust H."/>
            <person name="Prescott H."/>
            <person name="Dolan L."/>
        </authorList>
    </citation>
    <scope>NUCLEOTIDE SEQUENCE [LARGE SCALE GENOMIC DNA]</scope>
    <source>
        <tissue evidence="2">Whole gametophyte</tissue>
    </source>
</reference>
<feature type="region of interest" description="Disordered" evidence="1">
    <location>
        <begin position="137"/>
        <end position="178"/>
    </location>
</feature>
<sequence>MELSTRYKKEENVARDAQRGWKRRLSFGQQEMTPWPAKAGTGFTIAERYSVRYLGCWARTVKRHNLYAQLAGRDSGCRAAAAPGRAGPGWAGLGWAVLPWLEPPGLASLPLSASDTEFAPLSKRRVRSWSTLQSAAATLGRQRAGSSSRNRKHAGRQGEGGRGGGQAGKRAGKAQQAKPNMEVGLETFPLGVVGWSSFCPPHPTPVVRDCTMFPEISSPVTLPIRSLRMPGVG</sequence>
<dbReference type="AlphaFoldDB" id="A0A176VK48"/>
<evidence type="ECO:0000313" key="2">
    <source>
        <dbReference type="EMBL" id="OAE21329.1"/>
    </source>
</evidence>
<keyword evidence="3" id="KW-1185">Reference proteome</keyword>
<accession>A0A176VK48</accession>